<sequence length="368" mass="41754">MSLVRANNVYELLSRNKSNEPTPPRTPVQDAPEAVSYHDVPYEQAFQQGQQQLSGPLVGVLNFEHYKVNDLTRRNATLTEEVQSLNDKLEKKASAHAEQLNMWGGFPLPAGRAVGWRAKLNAKHEGHRQWTRNMLARRKRRIDELIAAAVRERDVRGQDTKIFRRMATLRGIEFRDLDKKTRMLLNEKFQLQAHLRFERKQADEIRSKLGSAKEATETWRSKYDAEQNAHRATQGNDSGNYDCEFRPAGPVAATALAASETKAREEAASRRAEDNKLLSAEVVDLKSALEQSQADCNQMQTKLTKATKQAATEVRNRKVADKQRETAQRKVEQLRDQLAETTQEHQSAIEEIERLKAKSSKLAAVMSG</sequence>
<evidence type="ECO:0000313" key="4">
    <source>
        <dbReference type="Proteomes" id="UP001056384"/>
    </source>
</evidence>
<feature type="compositionally biased region" description="Basic and acidic residues" evidence="2">
    <location>
        <begin position="220"/>
        <end position="229"/>
    </location>
</feature>
<reference evidence="3" key="1">
    <citation type="submission" date="2022-06" db="EMBL/GenBank/DDBJ databases">
        <title>Complete genome sequences of two strains of the flax pathogen Septoria linicola.</title>
        <authorList>
            <person name="Lapalu N."/>
            <person name="Simon A."/>
            <person name="Demenou B."/>
            <person name="Paumier D."/>
            <person name="Guillot M.-P."/>
            <person name="Gout L."/>
            <person name="Valade R."/>
        </authorList>
    </citation>
    <scope>NUCLEOTIDE SEQUENCE</scope>
    <source>
        <strain evidence="3">SE15195</strain>
    </source>
</reference>
<proteinExistence type="predicted"/>
<accession>A0A9Q9EJS5</accession>
<feature type="region of interest" description="Disordered" evidence="2">
    <location>
        <begin position="314"/>
        <end position="352"/>
    </location>
</feature>
<dbReference type="EMBL" id="CP099423">
    <property type="protein sequence ID" value="USW54076.1"/>
    <property type="molecule type" value="Genomic_DNA"/>
</dbReference>
<evidence type="ECO:0000313" key="3">
    <source>
        <dbReference type="EMBL" id="USW54076.1"/>
    </source>
</evidence>
<feature type="compositionally biased region" description="Basic and acidic residues" evidence="2">
    <location>
        <begin position="314"/>
        <end position="338"/>
    </location>
</feature>
<keyword evidence="4" id="KW-1185">Reference proteome</keyword>
<evidence type="ECO:0000256" key="2">
    <source>
        <dbReference type="SAM" id="MobiDB-lite"/>
    </source>
</evidence>
<dbReference type="Proteomes" id="UP001056384">
    <property type="component" value="Chromosome 6"/>
</dbReference>
<organism evidence="3 4">
    <name type="scientific">Septoria linicola</name>
    <dbReference type="NCBI Taxonomy" id="215465"/>
    <lineage>
        <taxon>Eukaryota</taxon>
        <taxon>Fungi</taxon>
        <taxon>Dikarya</taxon>
        <taxon>Ascomycota</taxon>
        <taxon>Pezizomycotina</taxon>
        <taxon>Dothideomycetes</taxon>
        <taxon>Dothideomycetidae</taxon>
        <taxon>Mycosphaerellales</taxon>
        <taxon>Mycosphaerellaceae</taxon>
        <taxon>Septoria</taxon>
    </lineage>
</organism>
<dbReference type="AlphaFoldDB" id="A0A9Q9EJS5"/>
<feature type="compositionally biased region" description="Polar residues" evidence="2">
    <location>
        <begin position="230"/>
        <end position="239"/>
    </location>
</feature>
<keyword evidence="1" id="KW-0175">Coiled coil</keyword>
<feature type="region of interest" description="Disordered" evidence="2">
    <location>
        <begin position="220"/>
        <end position="245"/>
    </location>
</feature>
<feature type="coiled-coil region" evidence="1">
    <location>
        <begin position="68"/>
        <end position="95"/>
    </location>
</feature>
<name>A0A9Q9EJS5_9PEZI</name>
<protein>
    <submittedName>
        <fullName evidence="3">Uncharacterized protein</fullName>
    </submittedName>
</protein>
<evidence type="ECO:0000256" key="1">
    <source>
        <dbReference type="SAM" id="Coils"/>
    </source>
</evidence>
<gene>
    <name evidence="3" type="ORF">Slin15195_G073950</name>
</gene>